<keyword evidence="3" id="KW-1185">Reference proteome</keyword>
<protein>
    <submittedName>
        <fullName evidence="2">Uncharacterized protein</fullName>
    </submittedName>
</protein>
<proteinExistence type="predicted"/>
<accession>A0AAD5XUP6</accession>
<organism evidence="2 3">
    <name type="scientific">Geranomyces variabilis</name>
    <dbReference type="NCBI Taxonomy" id="109894"/>
    <lineage>
        <taxon>Eukaryota</taxon>
        <taxon>Fungi</taxon>
        <taxon>Fungi incertae sedis</taxon>
        <taxon>Chytridiomycota</taxon>
        <taxon>Chytridiomycota incertae sedis</taxon>
        <taxon>Chytridiomycetes</taxon>
        <taxon>Spizellomycetales</taxon>
        <taxon>Powellomycetaceae</taxon>
        <taxon>Geranomyces</taxon>
    </lineage>
</organism>
<dbReference type="EMBL" id="JADGJQ010000002">
    <property type="protein sequence ID" value="KAJ3184999.1"/>
    <property type="molecule type" value="Genomic_DNA"/>
</dbReference>
<feature type="region of interest" description="Disordered" evidence="1">
    <location>
        <begin position="270"/>
        <end position="289"/>
    </location>
</feature>
<name>A0AAD5XUP6_9FUNG</name>
<feature type="compositionally biased region" description="Polar residues" evidence="1">
    <location>
        <begin position="216"/>
        <end position="232"/>
    </location>
</feature>
<sequence>MRPLLSVGWGSSKKQKSPFHGGSHDSLAPNVPLLNYTELKPECERVNGQSGRASGLFSKGFPSWRGKSSCAVSGKAEHAASEPRQSTLQLTLVEFLDSSTSVNALSGPEDAQSYRPHHSKENLIKPEHSASYLVEAPASPAVKKAMRRMSSWFARSGSAAAMPRNDGTGEVTTPPSKRVSPQLLSRKEEQNPTSGPPTLRRCQSEARSTPHALRNSLASAPQTDPPSASLGRTKSIRRSRELAEISGDDKNHGLISFPPSPPVPTIPATYRSESPHSEHFPFVPTSSPLPPGPVSARHAINARMIRASAGGRLCHHYAWDAERDGWILVTRSPSGEKVSEEFVGRFLI</sequence>
<feature type="region of interest" description="Disordered" evidence="1">
    <location>
        <begin position="1"/>
        <end position="30"/>
    </location>
</feature>
<evidence type="ECO:0000313" key="2">
    <source>
        <dbReference type="EMBL" id="KAJ3184999.1"/>
    </source>
</evidence>
<feature type="region of interest" description="Disordered" evidence="1">
    <location>
        <begin position="156"/>
        <end position="237"/>
    </location>
</feature>
<evidence type="ECO:0000256" key="1">
    <source>
        <dbReference type="SAM" id="MobiDB-lite"/>
    </source>
</evidence>
<comment type="caution">
    <text evidence="2">The sequence shown here is derived from an EMBL/GenBank/DDBJ whole genome shotgun (WGS) entry which is preliminary data.</text>
</comment>
<gene>
    <name evidence="2" type="ORF">HDU87_002565</name>
</gene>
<evidence type="ECO:0000313" key="3">
    <source>
        <dbReference type="Proteomes" id="UP001212152"/>
    </source>
</evidence>
<dbReference type="AlphaFoldDB" id="A0AAD5XUP6"/>
<reference evidence="2" key="1">
    <citation type="submission" date="2020-05" db="EMBL/GenBank/DDBJ databases">
        <title>Phylogenomic resolution of chytrid fungi.</title>
        <authorList>
            <person name="Stajich J.E."/>
            <person name="Amses K."/>
            <person name="Simmons R."/>
            <person name="Seto K."/>
            <person name="Myers J."/>
            <person name="Bonds A."/>
            <person name="Quandt C.A."/>
            <person name="Barry K."/>
            <person name="Liu P."/>
            <person name="Grigoriev I."/>
            <person name="Longcore J.E."/>
            <person name="James T.Y."/>
        </authorList>
    </citation>
    <scope>NUCLEOTIDE SEQUENCE</scope>
    <source>
        <strain evidence="2">JEL0379</strain>
    </source>
</reference>
<dbReference type="Proteomes" id="UP001212152">
    <property type="component" value="Unassembled WGS sequence"/>
</dbReference>